<dbReference type="InterPro" id="IPR036291">
    <property type="entry name" value="NAD(P)-bd_dom_sf"/>
</dbReference>
<gene>
    <name evidence="16" type="primary">KDSR_0</name>
    <name evidence="16" type="ORF">Bhyg_12464</name>
</gene>
<evidence type="ECO:0000256" key="11">
    <source>
        <dbReference type="ARBA" id="ARBA00026112"/>
    </source>
</evidence>
<comment type="similarity">
    <text evidence="4">Belongs to the short-chain dehydrogenases/reductases (SDR) family.</text>
</comment>
<proteinExistence type="inferred from homology"/>
<dbReference type="EC" id="1.1.1.102" evidence="11"/>
<keyword evidence="17" id="KW-1185">Reference proteome</keyword>
<evidence type="ECO:0000256" key="15">
    <source>
        <dbReference type="SAM" id="Phobius"/>
    </source>
</evidence>
<feature type="region of interest" description="Disordered" evidence="14">
    <location>
        <begin position="341"/>
        <end position="369"/>
    </location>
</feature>
<evidence type="ECO:0000256" key="14">
    <source>
        <dbReference type="SAM" id="MobiDB-lite"/>
    </source>
</evidence>
<keyword evidence="6" id="KW-0256">Endoplasmic reticulum</keyword>
<dbReference type="OrthoDB" id="37659at2759"/>
<evidence type="ECO:0000256" key="10">
    <source>
        <dbReference type="ARBA" id="ARBA00023098"/>
    </source>
</evidence>
<dbReference type="GO" id="GO:0005789">
    <property type="term" value="C:endoplasmic reticulum membrane"/>
    <property type="evidence" value="ECO:0007669"/>
    <property type="project" value="TreeGrafter"/>
</dbReference>
<dbReference type="InterPro" id="IPR002347">
    <property type="entry name" value="SDR_fam"/>
</dbReference>
<dbReference type="Pfam" id="PF00106">
    <property type="entry name" value="adh_short"/>
    <property type="match status" value="1"/>
</dbReference>
<comment type="pathway">
    <text evidence="3">Sphingolipid metabolism.</text>
</comment>
<comment type="caution">
    <text evidence="16">The sequence shown here is derived from an EMBL/GenBank/DDBJ whole genome shotgun (WGS) entry which is preliminary data.</text>
</comment>
<evidence type="ECO:0000256" key="13">
    <source>
        <dbReference type="ARBA" id="ARBA00048930"/>
    </source>
</evidence>
<evidence type="ECO:0000256" key="12">
    <source>
        <dbReference type="ARBA" id="ARBA00044737"/>
    </source>
</evidence>
<feature type="transmembrane region" description="Helical" evidence="15">
    <location>
        <begin position="6"/>
        <end position="24"/>
    </location>
</feature>
<evidence type="ECO:0000256" key="7">
    <source>
        <dbReference type="ARBA" id="ARBA00022857"/>
    </source>
</evidence>
<dbReference type="GO" id="GO:0047560">
    <property type="term" value="F:3-dehydrosphinganine reductase activity"/>
    <property type="evidence" value="ECO:0007669"/>
    <property type="project" value="UniProtKB-EC"/>
</dbReference>
<keyword evidence="10" id="KW-0443">Lipid metabolism</keyword>
<feature type="transmembrane region" description="Helical" evidence="15">
    <location>
        <begin position="182"/>
        <end position="201"/>
    </location>
</feature>
<name>A0A9Q0MZL8_9DIPT</name>
<dbReference type="Proteomes" id="UP001151699">
    <property type="component" value="Chromosome X"/>
</dbReference>
<feature type="transmembrane region" description="Helical" evidence="15">
    <location>
        <begin position="297"/>
        <end position="318"/>
    </location>
</feature>
<keyword evidence="9" id="KW-0560">Oxidoreductase</keyword>
<comment type="pathway">
    <text evidence="2">Lipid metabolism; sphingolipid metabolism.</text>
</comment>
<evidence type="ECO:0000256" key="9">
    <source>
        <dbReference type="ARBA" id="ARBA00023002"/>
    </source>
</evidence>
<dbReference type="PANTHER" id="PTHR43550">
    <property type="entry name" value="3-KETODIHYDROSPHINGOSINE REDUCTASE"/>
    <property type="match status" value="1"/>
</dbReference>
<comment type="subcellular location">
    <subcellularLocation>
        <location evidence="1">Endoplasmic reticulum</location>
    </subcellularLocation>
</comment>
<protein>
    <recommendedName>
        <fullName evidence="11">3-dehydrosphinganine reductase</fullName>
        <ecNumber evidence="11">1.1.1.102</ecNumber>
    </recommendedName>
</protein>
<dbReference type="InterPro" id="IPR045022">
    <property type="entry name" value="KDSR-like"/>
</dbReference>
<evidence type="ECO:0000256" key="1">
    <source>
        <dbReference type="ARBA" id="ARBA00004240"/>
    </source>
</evidence>
<dbReference type="GO" id="GO:0006666">
    <property type="term" value="P:3-keto-sphinganine metabolic process"/>
    <property type="evidence" value="ECO:0007669"/>
    <property type="project" value="InterPro"/>
</dbReference>
<dbReference type="Gene3D" id="3.40.50.720">
    <property type="entry name" value="NAD(P)-binding Rossmann-like Domain"/>
    <property type="match status" value="1"/>
</dbReference>
<evidence type="ECO:0000256" key="5">
    <source>
        <dbReference type="ARBA" id="ARBA00022741"/>
    </source>
</evidence>
<evidence type="ECO:0000256" key="8">
    <source>
        <dbReference type="ARBA" id="ARBA00022919"/>
    </source>
</evidence>
<keyword evidence="15" id="KW-0472">Membrane</keyword>
<evidence type="ECO:0000313" key="16">
    <source>
        <dbReference type="EMBL" id="KAJ6639717.1"/>
    </source>
</evidence>
<keyword evidence="15" id="KW-0812">Transmembrane</keyword>
<keyword evidence="5" id="KW-0547">Nucleotide-binding</keyword>
<dbReference type="PANTHER" id="PTHR43550:SF3">
    <property type="entry name" value="3-KETODIHYDROSPHINGOSINE REDUCTASE"/>
    <property type="match status" value="1"/>
</dbReference>
<sequence>MLTYEYIIYIVITVLLHIGVLYLMKRKRTKYPLYGRHVVVTGGSQGIGLWAAIYSAQLGAHVTIIARNVDALKKAKILIEENCKEPNKEPFQKINYKSFDLSTSSYQDTCNMLDAVENEITTPDGSPVPIYMLVNCAGMAICGTIEDTSAEDAHKMMDLNYFGTYYPTRHCLTKMKKRKQGIIVITASQAALMGIYGYGAYGASKFALRGLAETIAMEATHCGVSVTLALPADTDTPGFAEEEKTKPKETKIISGSGGLAKPKDVAIQIIDDALNKRFFSVSGVESWLLTFLCSGMAPWNGFILNLVIVLTIAPLKIVGKLIQWNFKRIVRNCAAEENKDIGNDMKTKETNSGAVRPKRRQYVEETSDK</sequence>
<comment type="catalytic activity">
    <reaction evidence="13">
        <text>sphinganine + NADP(+) = 3-oxosphinganine + NADPH + H(+)</text>
        <dbReference type="Rhea" id="RHEA:22640"/>
        <dbReference type="ChEBI" id="CHEBI:15378"/>
        <dbReference type="ChEBI" id="CHEBI:57783"/>
        <dbReference type="ChEBI" id="CHEBI:57817"/>
        <dbReference type="ChEBI" id="CHEBI:58299"/>
        <dbReference type="ChEBI" id="CHEBI:58349"/>
        <dbReference type="EC" id="1.1.1.102"/>
    </reaction>
    <physiologicalReaction direction="right-to-left" evidence="13">
        <dbReference type="Rhea" id="RHEA:22642"/>
    </physiologicalReaction>
</comment>
<dbReference type="GO" id="GO:0030148">
    <property type="term" value="P:sphingolipid biosynthetic process"/>
    <property type="evidence" value="ECO:0007669"/>
    <property type="project" value="InterPro"/>
</dbReference>
<dbReference type="CDD" id="cd08939">
    <property type="entry name" value="KDSR-like_SDR_c"/>
    <property type="match status" value="1"/>
</dbReference>
<keyword evidence="15" id="KW-1133">Transmembrane helix</keyword>
<reference evidence="16" key="1">
    <citation type="submission" date="2022-07" db="EMBL/GenBank/DDBJ databases">
        <authorList>
            <person name="Trinca V."/>
            <person name="Uliana J.V.C."/>
            <person name="Torres T.T."/>
            <person name="Ward R.J."/>
            <person name="Monesi N."/>
        </authorList>
    </citation>
    <scope>NUCLEOTIDE SEQUENCE</scope>
    <source>
        <strain evidence="16">HSMRA1968</strain>
        <tissue evidence="16">Whole embryos</tissue>
    </source>
</reference>
<evidence type="ECO:0000313" key="17">
    <source>
        <dbReference type="Proteomes" id="UP001151699"/>
    </source>
</evidence>
<dbReference type="SUPFAM" id="SSF51735">
    <property type="entry name" value="NAD(P)-binding Rossmann-fold domains"/>
    <property type="match status" value="1"/>
</dbReference>
<accession>A0A9Q0MZL8</accession>
<keyword evidence="8" id="KW-0746">Sphingolipid metabolism</keyword>
<evidence type="ECO:0000256" key="6">
    <source>
        <dbReference type="ARBA" id="ARBA00022824"/>
    </source>
</evidence>
<evidence type="ECO:0000256" key="2">
    <source>
        <dbReference type="ARBA" id="ARBA00004760"/>
    </source>
</evidence>
<organism evidence="16 17">
    <name type="scientific">Pseudolycoriella hygida</name>
    <dbReference type="NCBI Taxonomy" id="35572"/>
    <lineage>
        <taxon>Eukaryota</taxon>
        <taxon>Metazoa</taxon>
        <taxon>Ecdysozoa</taxon>
        <taxon>Arthropoda</taxon>
        <taxon>Hexapoda</taxon>
        <taxon>Insecta</taxon>
        <taxon>Pterygota</taxon>
        <taxon>Neoptera</taxon>
        <taxon>Endopterygota</taxon>
        <taxon>Diptera</taxon>
        <taxon>Nematocera</taxon>
        <taxon>Sciaroidea</taxon>
        <taxon>Sciaridae</taxon>
        <taxon>Pseudolycoriella</taxon>
    </lineage>
</organism>
<dbReference type="FunFam" id="3.40.50.720:FF:000165">
    <property type="entry name" value="3-ketodihydrosphingosine reductase"/>
    <property type="match status" value="1"/>
</dbReference>
<evidence type="ECO:0000256" key="3">
    <source>
        <dbReference type="ARBA" id="ARBA00004991"/>
    </source>
</evidence>
<evidence type="ECO:0000256" key="4">
    <source>
        <dbReference type="ARBA" id="ARBA00006484"/>
    </source>
</evidence>
<dbReference type="EMBL" id="WJQU01000003">
    <property type="protein sequence ID" value="KAJ6639717.1"/>
    <property type="molecule type" value="Genomic_DNA"/>
</dbReference>
<dbReference type="GO" id="GO:0000166">
    <property type="term" value="F:nucleotide binding"/>
    <property type="evidence" value="ECO:0007669"/>
    <property type="project" value="UniProtKB-KW"/>
</dbReference>
<dbReference type="InterPro" id="IPR020904">
    <property type="entry name" value="Sc_DH/Rdtase_CS"/>
</dbReference>
<dbReference type="PROSITE" id="PS00061">
    <property type="entry name" value="ADH_SHORT"/>
    <property type="match status" value="1"/>
</dbReference>
<dbReference type="PRINTS" id="PR00081">
    <property type="entry name" value="GDHRDH"/>
</dbReference>
<comment type="function">
    <text evidence="12">Catalyzes the reduction of 3'-oxosphinganine (3-ketodihydrosphingosine/KDS) to sphinganine (dihydrosphingosine/DHS), the second step of de novo sphingolipid biosynthesis.</text>
</comment>
<dbReference type="AlphaFoldDB" id="A0A9Q0MZL8"/>
<keyword evidence="7" id="KW-0521">NADP</keyword>